<dbReference type="PANTHER" id="PTHR34406:SF1">
    <property type="entry name" value="PROTEIN YCEI"/>
    <property type="match status" value="1"/>
</dbReference>
<dbReference type="Gene3D" id="2.40.128.110">
    <property type="entry name" value="Lipid/polyisoprenoid-binding, YceI-like"/>
    <property type="match status" value="1"/>
</dbReference>
<dbReference type="PANTHER" id="PTHR34406">
    <property type="entry name" value="PROTEIN YCEI"/>
    <property type="match status" value="1"/>
</dbReference>
<gene>
    <name evidence="2" type="ORF">QQ008_16425</name>
</gene>
<dbReference type="Proteomes" id="UP001172082">
    <property type="component" value="Unassembled WGS sequence"/>
</dbReference>
<dbReference type="EMBL" id="JAUJEA010000006">
    <property type="protein sequence ID" value="MDN5202977.1"/>
    <property type="molecule type" value="Genomic_DNA"/>
</dbReference>
<dbReference type="RefSeq" id="WP_346753001.1">
    <property type="nucleotide sequence ID" value="NZ_JAUJEA010000006.1"/>
</dbReference>
<accession>A0ABT8KQE2</accession>
<keyword evidence="3" id="KW-1185">Reference proteome</keyword>
<dbReference type="SMART" id="SM00867">
    <property type="entry name" value="YceI"/>
    <property type="match status" value="1"/>
</dbReference>
<evidence type="ECO:0000313" key="2">
    <source>
        <dbReference type="EMBL" id="MDN5202977.1"/>
    </source>
</evidence>
<proteinExistence type="predicted"/>
<dbReference type="SUPFAM" id="SSF101874">
    <property type="entry name" value="YceI-like"/>
    <property type="match status" value="1"/>
</dbReference>
<dbReference type="Pfam" id="PF04264">
    <property type="entry name" value="YceI"/>
    <property type="match status" value="1"/>
</dbReference>
<name>A0ABT8KQE2_9BACT</name>
<organism evidence="2 3">
    <name type="scientific">Splendidivirga corallicola</name>
    <dbReference type="NCBI Taxonomy" id="3051826"/>
    <lineage>
        <taxon>Bacteria</taxon>
        <taxon>Pseudomonadati</taxon>
        <taxon>Bacteroidota</taxon>
        <taxon>Cytophagia</taxon>
        <taxon>Cytophagales</taxon>
        <taxon>Splendidivirgaceae</taxon>
        <taxon>Splendidivirga</taxon>
    </lineage>
</organism>
<feature type="domain" description="Lipid/polyisoprenoid-binding YceI-like" evidence="1">
    <location>
        <begin position="26"/>
        <end position="181"/>
    </location>
</feature>
<sequence length="182" mass="20587">MIRLVQIIVAFSITLSAVDQSFSQAKLAIQKEKSDINFSVKNFGINTGGTLSGLEGDIQFDTDQLEKSYFDIKIPVKSINTNNKARDKHLLSDDYFDVEQYSWISFKTTEIVRVEDGFSAKGNLTIKNISRTIALPFTYEEHNNEGIFKAKLKINRLNFKVGKSSWVLGNEVKIDVEVVVKK</sequence>
<protein>
    <submittedName>
        <fullName evidence="2">YceI family protein</fullName>
    </submittedName>
</protein>
<evidence type="ECO:0000313" key="3">
    <source>
        <dbReference type="Proteomes" id="UP001172082"/>
    </source>
</evidence>
<dbReference type="InterPro" id="IPR007372">
    <property type="entry name" value="Lipid/polyisoprenoid-bd_YceI"/>
</dbReference>
<reference evidence="2" key="1">
    <citation type="submission" date="2023-06" db="EMBL/GenBank/DDBJ databases">
        <title>Genomic of Parafulvivirga corallium.</title>
        <authorList>
            <person name="Wang G."/>
        </authorList>
    </citation>
    <scope>NUCLEOTIDE SEQUENCE</scope>
    <source>
        <strain evidence="2">BMA10</strain>
    </source>
</reference>
<comment type="caution">
    <text evidence="2">The sequence shown here is derived from an EMBL/GenBank/DDBJ whole genome shotgun (WGS) entry which is preliminary data.</text>
</comment>
<evidence type="ECO:0000259" key="1">
    <source>
        <dbReference type="SMART" id="SM00867"/>
    </source>
</evidence>
<dbReference type="InterPro" id="IPR036761">
    <property type="entry name" value="TTHA0802/YceI-like_sf"/>
</dbReference>